<dbReference type="InterPro" id="IPR051620">
    <property type="entry name" value="ORF904-like_C"/>
</dbReference>
<dbReference type="PANTHER" id="PTHR35372:SF2">
    <property type="entry name" value="SF3 HELICASE DOMAIN-CONTAINING PROTEIN"/>
    <property type="match status" value="1"/>
</dbReference>
<dbReference type="InterPro" id="IPR027417">
    <property type="entry name" value="P-loop_NTPase"/>
</dbReference>
<dbReference type="GO" id="GO:0005524">
    <property type="term" value="F:ATP binding"/>
    <property type="evidence" value="ECO:0007669"/>
    <property type="project" value="UniProtKB-KW"/>
</dbReference>
<evidence type="ECO:0000256" key="2">
    <source>
        <dbReference type="ARBA" id="ARBA00022801"/>
    </source>
</evidence>
<organism evidence="5 6">
    <name type="scientific">Prevotella amnii DNF00058</name>
    <dbReference type="NCBI Taxonomy" id="1401066"/>
    <lineage>
        <taxon>Bacteria</taxon>
        <taxon>Pseudomonadati</taxon>
        <taxon>Bacteroidota</taxon>
        <taxon>Bacteroidia</taxon>
        <taxon>Bacteroidales</taxon>
        <taxon>Prevotellaceae</taxon>
        <taxon>Prevotella</taxon>
    </lineage>
</organism>
<evidence type="ECO:0000259" key="4">
    <source>
        <dbReference type="PROSITE" id="PS51206"/>
    </source>
</evidence>
<comment type="caution">
    <text evidence="5">The sequence shown here is derived from an EMBL/GenBank/DDBJ whole genome shotgun (WGS) entry which is preliminary data.</text>
</comment>
<proteinExistence type="predicted"/>
<evidence type="ECO:0000313" key="6">
    <source>
        <dbReference type="Proteomes" id="UP000029614"/>
    </source>
</evidence>
<protein>
    <recommendedName>
        <fullName evidence="4">SF3 helicase domain-containing protein</fullName>
    </recommendedName>
</protein>
<keyword evidence="2" id="KW-0378">Hydrolase</keyword>
<dbReference type="Pfam" id="PF19263">
    <property type="entry name" value="DUF5906"/>
    <property type="match status" value="1"/>
</dbReference>
<dbReference type="PROSITE" id="PS51206">
    <property type="entry name" value="SF3_HELICASE_1"/>
    <property type="match status" value="1"/>
</dbReference>
<keyword evidence="3" id="KW-0067">ATP-binding</keyword>
<dbReference type="GO" id="GO:0016787">
    <property type="term" value="F:hydrolase activity"/>
    <property type="evidence" value="ECO:0007669"/>
    <property type="project" value="UniProtKB-KW"/>
</dbReference>
<dbReference type="PANTHER" id="PTHR35372">
    <property type="entry name" value="ATP BINDING PROTEIN-RELATED"/>
    <property type="match status" value="1"/>
</dbReference>
<keyword evidence="6" id="KW-1185">Reference proteome</keyword>
<dbReference type="AlphaFoldDB" id="A0A096B015"/>
<dbReference type="InterPro" id="IPR014818">
    <property type="entry name" value="Phage/plasmid_primase_P4_C"/>
</dbReference>
<dbReference type="RefSeq" id="WP_081942269.1">
    <property type="nucleotide sequence ID" value="NZ_JRNU01000012.1"/>
</dbReference>
<dbReference type="Proteomes" id="UP000029614">
    <property type="component" value="Unassembled WGS sequence"/>
</dbReference>
<sequence>MVRKSSVSRVSRVCLKAEGSSDYVRSMDIVSSLSLSLYSSFNKKEFQRVVMEPRFGDRVFGYENCVRSACAKVLKYYRDRVYYFSGKYWSELSGELLELSLNDALLRFRPQKSDLVKARANILRAAKQGASLSRLRPSRSVVGFSNGVYDFTDVDNPVYHPFSDRMDVLSILPYAYDETATCPKWLSFMRSVLTPVQVSLLQKYLSLGIAPRDASSRKIEETLWLVGNGANGKSVIFEVVSAVFGIDSISSVSLHNLIRGGDERARFMAAIVGKIFNYCTEVDSSDISKYEGNFKSLCSGERQEVRLIGKNVEMTSDIPYLVFNMNKKPSNRSMGEAFMRRLLLIHFRTTVSKHDMRPDLVKELCTELSGIRNWLIQGYKSLKEDGFKFVPTKESLEETEEYLLENGQTIQMFLRVRGYRPNRYSGHWNEKPKAVPAQSLYNDYVTFCERKMYEVETLNMFGREMTRLGFSKRKQSSYNIYEIFSDNEISYAFNV</sequence>
<dbReference type="OrthoDB" id="9763644at2"/>
<keyword evidence="1" id="KW-0547">Nucleotide-binding</keyword>
<feature type="domain" description="SF3 helicase" evidence="4">
    <location>
        <begin position="196"/>
        <end position="360"/>
    </location>
</feature>
<dbReference type="InterPro" id="IPR006500">
    <property type="entry name" value="Helicase_put_C_phage/plasmid"/>
</dbReference>
<reference evidence="5 6" key="1">
    <citation type="submission" date="2014-07" db="EMBL/GenBank/DDBJ databases">
        <authorList>
            <person name="McCorrison J."/>
            <person name="Sanka R."/>
            <person name="Torralba M."/>
            <person name="Gillis M."/>
            <person name="Haft D.H."/>
            <person name="Methe B."/>
            <person name="Sutton G."/>
            <person name="Nelson K.E."/>
        </authorList>
    </citation>
    <scope>NUCLEOTIDE SEQUENCE [LARGE SCALE GENOMIC DNA]</scope>
    <source>
        <strain evidence="5 6">DNF00058</strain>
    </source>
</reference>
<name>A0A096B015_9BACT</name>
<evidence type="ECO:0000256" key="1">
    <source>
        <dbReference type="ARBA" id="ARBA00022741"/>
    </source>
</evidence>
<dbReference type="SUPFAM" id="SSF52540">
    <property type="entry name" value="P-loop containing nucleoside triphosphate hydrolases"/>
    <property type="match status" value="1"/>
</dbReference>
<dbReference type="Gene3D" id="3.40.50.300">
    <property type="entry name" value="P-loop containing nucleotide triphosphate hydrolases"/>
    <property type="match status" value="1"/>
</dbReference>
<dbReference type="InterPro" id="IPR045455">
    <property type="entry name" value="NrS-1_pol-like_helicase"/>
</dbReference>
<evidence type="ECO:0000256" key="3">
    <source>
        <dbReference type="ARBA" id="ARBA00022840"/>
    </source>
</evidence>
<dbReference type="NCBIfam" id="TIGR01613">
    <property type="entry name" value="primase_Cterm"/>
    <property type="match status" value="1"/>
</dbReference>
<accession>A0A096B015</accession>
<gene>
    <name evidence="5" type="ORF">HMPREF9302_03895</name>
</gene>
<evidence type="ECO:0000313" key="5">
    <source>
        <dbReference type="EMBL" id="KGF52425.1"/>
    </source>
</evidence>
<dbReference type="InterPro" id="IPR014015">
    <property type="entry name" value="Helicase_SF3_DNA-vir"/>
</dbReference>
<dbReference type="EMBL" id="JRNU01000012">
    <property type="protein sequence ID" value="KGF52425.1"/>
    <property type="molecule type" value="Genomic_DNA"/>
</dbReference>
<dbReference type="SMART" id="SM00885">
    <property type="entry name" value="D5_N"/>
    <property type="match status" value="1"/>
</dbReference>
<dbReference type="Pfam" id="PF08706">
    <property type="entry name" value="D5_N"/>
    <property type="match status" value="1"/>
</dbReference>